<evidence type="ECO:0000259" key="1">
    <source>
        <dbReference type="Pfam" id="PF14771"/>
    </source>
</evidence>
<dbReference type="PANTHER" id="PTHR14880:SF2">
    <property type="entry name" value="PROLINE AND SERINE-RICH PROTEIN 1"/>
    <property type="match status" value="1"/>
</dbReference>
<dbReference type="Proteomes" id="UP000824782">
    <property type="component" value="Unassembled WGS sequence"/>
</dbReference>
<dbReference type="Pfam" id="PF14771">
    <property type="entry name" value="DUF4476"/>
    <property type="match status" value="1"/>
</dbReference>
<dbReference type="InterPro" id="IPR042616">
    <property type="entry name" value="PROSER1"/>
</dbReference>
<dbReference type="EMBL" id="WNYA01010178">
    <property type="protein sequence ID" value="KAG8540521.1"/>
    <property type="molecule type" value="Genomic_DNA"/>
</dbReference>
<reference evidence="3" key="1">
    <citation type="thesis" date="2020" institute="ProQuest LLC" country="789 East Eisenhower Parkway, Ann Arbor, MI, USA">
        <title>Comparative Genomics and Chromosome Evolution.</title>
        <authorList>
            <person name="Mudd A.B."/>
        </authorList>
    </citation>
    <scope>NUCLEOTIDE SEQUENCE</scope>
    <source>
        <strain evidence="3">237g6f4</strain>
        <tissue evidence="3">Blood</tissue>
    </source>
</reference>
<evidence type="ECO:0000313" key="3">
    <source>
        <dbReference type="EMBL" id="KAG8540544.1"/>
    </source>
</evidence>
<accession>A0AAV6YT43</accession>
<dbReference type="InterPro" id="IPR028011">
    <property type="entry name" value="DUF4476"/>
</dbReference>
<protein>
    <recommendedName>
        <fullName evidence="1">DUF4476 domain-containing protein</fullName>
    </recommendedName>
</protein>
<sequence>MDKKSFEIVLDEVRKAVVTDYKVKALEHVHGYFSCEQVVELLRYFSWSVPQLKAVKAMQHVSIFHT</sequence>
<dbReference type="EMBL" id="WNYA01010104">
    <property type="protein sequence ID" value="KAG8540545.1"/>
    <property type="molecule type" value="Genomic_DNA"/>
</dbReference>
<dbReference type="EMBL" id="WNYA01010178">
    <property type="protein sequence ID" value="KAG8540522.1"/>
    <property type="molecule type" value="Genomic_DNA"/>
</dbReference>
<keyword evidence="4" id="KW-1185">Reference proteome</keyword>
<evidence type="ECO:0000313" key="2">
    <source>
        <dbReference type="EMBL" id="KAG8540521.1"/>
    </source>
</evidence>
<dbReference type="PANTHER" id="PTHR14880">
    <property type="entry name" value="PROLINE AND SERINE-RICH PROTEIN 1"/>
    <property type="match status" value="1"/>
</dbReference>
<feature type="domain" description="DUF4476" evidence="1">
    <location>
        <begin position="1"/>
        <end position="59"/>
    </location>
</feature>
<dbReference type="EMBL" id="WNYA01010104">
    <property type="protein sequence ID" value="KAG8540544.1"/>
    <property type="molecule type" value="Genomic_DNA"/>
</dbReference>
<gene>
    <name evidence="3" type="ORF">GDO81_019085</name>
    <name evidence="2" type="ORF">GDO81_019127</name>
</gene>
<name>A0AAV6YT43_ENGPU</name>
<evidence type="ECO:0000313" key="4">
    <source>
        <dbReference type="Proteomes" id="UP000824782"/>
    </source>
</evidence>
<proteinExistence type="predicted"/>
<dbReference type="AlphaFoldDB" id="A0AAV6YT43"/>
<comment type="caution">
    <text evidence="3">The sequence shown here is derived from an EMBL/GenBank/DDBJ whole genome shotgun (WGS) entry which is preliminary data.</text>
</comment>
<organism evidence="3 4">
    <name type="scientific">Engystomops pustulosus</name>
    <name type="common">Tungara frog</name>
    <name type="synonym">Physalaemus pustulosus</name>
    <dbReference type="NCBI Taxonomy" id="76066"/>
    <lineage>
        <taxon>Eukaryota</taxon>
        <taxon>Metazoa</taxon>
        <taxon>Chordata</taxon>
        <taxon>Craniata</taxon>
        <taxon>Vertebrata</taxon>
        <taxon>Euteleostomi</taxon>
        <taxon>Amphibia</taxon>
        <taxon>Batrachia</taxon>
        <taxon>Anura</taxon>
        <taxon>Neobatrachia</taxon>
        <taxon>Hyloidea</taxon>
        <taxon>Leptodactylidae</taxon>
        <taxon>Leiuperinae</taxon>
        <taxon>Engystomops</taxon>
    </lineage>
</organism>